<dbReference type="InterPro" id="IPR051167">
    <property type="entry name" value="Prolyl_oligopep/macrocyclase"/>
</dbReference>
<dbReference type="GO" id="GO:0070012">
    <property type="term" value="F:oligopeptidase activity"/>
    <property type="evidence" value="ECO:0007669"/>
    <property type="project" value="TreeGrafter"/>
</dbReference>
<dbReference type="PANTHER" id="PTHR42881">
    <property type="entry name" value="PROLYL ENDOPEPTIDASE"/>
    <property type="match status" value="1"/>
</dbReference>
<dbReference type="Proteomes" id="UP000319829">
    <property type="component" value="Unassembled WGS sequence"/>
</dbReference>
<dbReference type="EMBL" id="VBOU01000091">
    <property type="protein sequence ID" value="TMQ53013.1"/>
    <property type="molecule type" value="Genomic_DNA"/>
</dbReference>
<evidence type="ECO:0000256" key="6">
    <source>
        <dbReference type="SAM" id="SignalP"/>
    </source>
</evidence>
<dbReference type="GO" id="GO:0006508">
    <property type="term" value="P:proteolysis"/>
    <property type="evidence" value="ECO:0007669"/>
    <property type="project" value="UniProtKB-KW"/>
</dbReference>
<feature type="domain" description="Peptidase S9A N-terminal" evidence="8">
    <location>
        <begin position="31"/>
        <end position="429"/>
    </location>
</feature>
<dbReference type="Pfam" id="PF02897">
    <property type="entry name" value="Peptidase_S9_N"/>
    <property type="match status" value="1"/>
</dbReference>
<dbReference type="Gene3D" id="3.40.50.1820">
    <property type="entry name" value="alpha/beta hydrolase"/>
    <property type="match status" value="1"/>
</dbReference>
<keyword evidence="6" id="KW-0732">Signal</keyword>
<dbReference type="GO" id="GO:0005829">
    <property type="term" value="C:cytosol"/>
    <property type="evidence" value="ECO:0007669"/>
    <property type="project" value="TreeGrafter"/>
</dbReference>
<comment type="caution">
    <text evidence="9">The sequence shown here is derived from an EMBL/GenBank/DDBJ whole genome shotgun (WGS) entry which is preliminary data.</text>
</comment>
<evidence type="ECO:0000256" key="1">
    <source>
        <dbReference type="ARBA" id="ARBA00001070"/>
    </source>
</evidence>
<dbReference type="AlphaFoldDB" id="A0A538SNR3"/>
<feature type="chain" id="PRO_5021939860" description="prolyl oligopeptidase" evidence="6">
    <location>
        <begin position="24"/>
        <end position="728"/>
    </location>
</feature>
<protein>
    <recommendedName>
        <fullName evidence="2">prolyl oligopeptidase</fullName>
        <ecNumber evidence="2">3.4.21.26</ecNumber>
    </recommendedName>
</protein>
<reference evidence="9 10" key="1">
    <citation type="journal article" date="2019" name="Nat. Microbiol.">
        <title>Mediterranean grassland soil C-N compound turnover is dependent on rainfall and depth, and is mediated by genomically divergent microorganisms.</title>
        <authorList>
            <person name="Diamond S."/>
            <person name="Andeer P.F."/>
            <person name="Li Z."/>
            <person name="Crits-Christoph A."/>
            <person name="Burstein D."/>
            <person name="Anantharaman K."/>
            <person name="Lane K.R."/>
            <person name="Thomas B.C."/>
            <person name="Pan C."/>
            <person name="Northen T.R."/>
            <person name="Banfield J.F."/>
        </authorList>
    </citation>
    <scope>NUCLEOTIDE SEQUENCE [LARGE SCALE GENOMIC DNA]</scope>
    <source>
        <strain evidence="9">WS_4</strain>
    </source>
</reference>
<dbReference type="Gene3D" id="2.130.10.120">
    <property type="entry name" value="Prolyl oligopeptidase, N-terminal domain"/>
    <property type="match status" value="1"/>
</dbReference>
<sequence length="728" mass="80352">MCRRLAVLVFVALILAPRSPALGNPKLPPQPKAPKHPTFNFYWGERVEDDYQNLERVTDPGVVRWAKGQNGYTRAWLDHHPERRAILKRVVELTHSDSPDYYGGSYRNGTYFFLKDQPPKQQPFLVALTSVMDTKTERAVVDPNAIDSTGGTSIDFYAPSLDGKYAAVSLSKNGTEDGTLQMYETATGRRLDETIPGVNGGTAGGSAAWNADASGIYYTRYPHEGERAAEDLAFYQQIYYHKLGTPIAEDTYVLGKEFPKIAEIELSTSPDGRYLLADVSNGDGGEHAYWLRGTSAAWTQITRFEDGIVEMKFGMDNALYLLSRNDTPRKKILRLPLEYPDLHHAAVIIPETENAIEGFTPTATRVYVIEMVGGPTQMRVYDLKGHTIGIATMSEVATMGTAIRTSGDDVLVRSQSYTHPPALYRYGSDRTGLQETALAQVSPADFGDCEVRREFATAPDGTKLPLNIIMRKDTKLDGSAPTILYGYGSYGLSEQPYFQPDLKVWLEQGGIYVDASIRGGGEFGDAWHQAARLGTKKVSMDDFASCARYLVERGYTSKERLAIEGGSAGGLLVYGTLVHYPDFMQAAVAHVGYGDVLRTELSPNGEFNTTEFGTVKDSVQFRGMYGYSPYHHVKDGKTYPSVLALTGVNDPRVPAWETFKMVARLQATKSPNPVLMRVSYDSGHGVGTALSERDQQTADVLLFLFDRLGVKYRPVQREGKSGKSVPSL</sequence>
<evidence type="ECO:0000256" key="2">
    <source>
        <dbReference type="ARBA" id="ARBA00011897"/>
    </source>
</evidence>
<dbReference type="InterPro" id="IPR001375">
    <property type="entry name" value="Peptidase_S9_cat"/>
</dbReference>
<keyword evidence="5" id="KW-0720">Serine protease</keyword>
<dbReference type="InterPro" id="IPR002470">
    <property type="entry name" value="Peptidase_S9A"/>
</dbReference>
<dbReference type="SUPFAM" id="SSF53474">
    <property type="entry name" value="alpha/beta-Hydrolases"/>
    <property type="match status" value="1"/>
</dbReference>
<accession>A0A538SNR3</accession>
<dbReference type="PRINTS" id="PR00862">
    <property type="entry name" value="PROLIGOPTASE"/>
</dbReference>
<gene>
    <name evidence="9" type="ORF">E6K74_10525</name>
</gene>
<feature type="signal peptide" evidence="6">
    <location>
        <begin position="1"/>
        <end position="23"/>
    </location>
</feature>
<feature type="domain" description="Peptidase S9 prolyl oligopeptidase catalytic" evidence="7">
    <location>
        <begin position="498"/>
        <end position="709"/>
    </location>
</feature>
<dbReference type="EC" id="3.4.21.26" evidence="2"/>
<keyword evidence="4" id="KW-0378">Hydrolase</keyword>
<comment type="catalytic activity">
    <reaction evidence="1">
        <text>Hydrolysis of Pro-|-Xaa &gt;&gt; Ala-|-Xaa in oligopeptides.</text>
        <dbReference type="EC" id="3.4.21.26"/>
    </reaction>
</comment>
<keyword evidence="3" id="KW-0645">Protease</keyword>
<proteinExistence type="predicted"/>
<dbReference type="SUPFAM" id="SSF50993">
    <property type="entry name" value="Peptidase/esterase 'gauge' domain"/>
    <property type="match status" value="1"/>
</dbReference>
<evidence type="ECO:0000259" key="7">
    <source>
        <dbReference type="Pfam" id="PF00326"/>
    </source>
</evidence>
<evidence type="ECO:0000313" key="10">
    <source>
        <dbReference type="Proteomes" id="UP000319829"/>
    </source>
</evidence>
<evidence type="ECO:0000313" key="9">
    <source>
        <dbReference type="EMBL" id="TMQ53013.1"/>
    </source>
</evidence>
<name>A0A538SNR3_UNCEI</name>
<dbReference type="InterPro" id="IPR023302">
    <property type="entry name" value="Pept_S9A_N"/>
</dbReference>
<dbReference type="Pfam" id="PF00326">
    <property type="entry name" value="Peptidase_S9"/>
    <property type="match status" value="1"/>
</dbReference>
<evidence type="ECO:0000256" key="3">
    <source>
        <dbReference type="ARBA" id="ARBA00022670"/>
    </source>
</evidence>
<evidence type="ECO:0000256" key="5">
    <source>
        <dbReference type="ARBA" id="ARBA00022825"/>
    </source>
</evidence>
<dbReference type="PANTHER" id="PTHR42881:SF2">
    <property type="entry name" value="PROLYL ENDOPEPTIDASE"/>
    <property type="match status" value="1"/>
</dbReference>
<dbReference type="GO" id="GO:0004252">
    <property type="term" value="F:serine-type endopeptidase activity"/>
    <property type="evidence" value="ECO:0007669"/>
    <property type="project" value="UniProtKB-EC"/>
</dbReference>
<evidence type="ECO:0000259" key="8">
    <source>
        <dbReference type="Pfam" id="PF02897"/>
    </source>
</evidence>
<organism evidence="9 10">
    <name type="scientific">Eiseniibacteriota bacterium</name>
    <dbReference type="NCBI Taxonomy" id="2212470"/>
    <lineage>
        <taxon>Bacteria</taxon>
        <taxon>Candidatus Eiseniibacteriota</taxon>
    </lineage>
</organism>
<evidence type="ECO:0000256" key="4">
    <source>
        <dbReference type="ARBA" id="ARBA00022801"/>
    </source>
</evidence>
<dbReference type="InterPro" id="IPR029058">
    <property type="entry name" value="AB_hydrolase_fold"/>
</dbReference>